<comment type="caution">
    <text evidence="1">The sequence shown here is derived from an EMBL/GenBank/DDBJ whole genome shotgun (WGS) entry which is preliminary data.</text>
</comment>
<proteinExistence type="predicted"/>
<organism evidence="1 2">
    <name type="scientific">Marasmius crinis-equi</name>
    <dbReference type="NCBI Taxonomy" id="585013"/>
    <lineage>
        <taxon>Eukaryota</taxon>
        <taxon>Fungi</taxon>
        <taxon>Dikarya</taxon>
        <taxon>Basidiomycota</taxon>
        <taxon>Agaricomycotina</taxon>
        <taxon>Agaricomycetes</taxon>
        <taxon>Agaricomycetidae</taxon>
        <taxon>Agaricales</taxon>
        <taxon>Marasmiineae</taxon>
        <taxon>Marasmiaceae</taxon>
        <taxon>Marasmius</taxon>
    </lineage>
</organism>
<dbReference type="EMBL" id="JBAHYK010001560">
    <property type="protein sequence ID" value="KAL0567543.1"/>
    <property type="molecule type" value="Genomic_DNA"/>
</dbReference>
<dbReference type="SUPFAM" id="SSF52047">
    <property type="entry name" value="RNI-like"/>
    <property type="match status" value="1"/>
</dbReference>
<gene>
    <name evidence="1" type="ORF">V5O48_014448</name>
</gene>
<evidence type="ECO:0000313" key="1">
    <source>
        <dbReference type="EMBL" id="KAL0567543.1"/>
    </source>
</evidence>
<dbReference type="Proteomes" id="UP001465976">
    <property type="component" value="Unassembled WGS sequence"/>
</dbReference>
<name>A0ABR3EXL0_9AGAR</name>
<protein>
    <recommendedName>
        <fullName evidence="3">F-box domain-containing protein</fullName>
    </recommendedName>
</protein>
<accession>A0ABR3EXL0</accession>
<sequence>MSSSTPKIDTVLYTTLDIKPILRSLLYNSTPETLDNFAQTHRRFYLDAKLVLQEKVEIENPRDLRRKEGWFSLFRREKVLEDGSLDYNDVEVLKGSVRYLTLGGDSSSWHQATSFGNRFDGPSLVNLLYSLKNLEELAICRTNFPLSQLFNVLSALPGLKRLQLTRVQERTDVFPSYNHPEPTSTSTCLDSVHFSELYKHVLQCSSSREVSLRLMTTATMKNLRFDWVSFYQLFRELRLKNGSQNVAFPGLFLERFEIRNRWRNLEPEDEEVPRIGQYITLFLEKTASELRELKLQVTFDLPVPKEFEALRFTNLRKFSGPGTLLNRLSVGHRLAEVELLDGNSPAKEFSRMQWSTSLRVLRMFWREADEELYSTIADACPGLSHLFLNTLGSDLHAVSRIAISVMEPSTQT</sequence>
<keyword evidence="2" id="KW-1185">Reference proteome</keyword>
<evidence type="ECO:0008006" key="3">
    <source>
        <dbReference type="Google" id="ProtNLM"/>
    </source>
</evidence>
<reference evidence="1 2" key="1">
    <citation type="submission" date="2024-02" db="EMBL/GenBank/DDBJ databases">
        <title>A draft genome for the cacao thread blight pathogen Marasmius crinis-equi.</title>
        <authorList>
            <person name="Cohen S.P."/>
            <person name="Baruah I.K."/>
            <person name="Amoako-Attah I."/>
            <person name="Bukari Y."/>
            <person name="Meinhardt L.W."/>
            <person name="Bailey B.A."/>
        </authorList>
    </citation>
    <scope>NUCLEOTIDE SEQUENCE [LARGE SCALE GENOMIC DNA]</scope>
    <source>
        <strain evidence="1 2">GH-76</strain>
    </source>
</reference>
<evidence type="ECO:0000313" key="2">
    <source>
        <dbReference type="Proteomes" id="UP001465976"/>
    </source>
</evidence>